<name>A0A432XBU9_9GAMM</name>
<keyword evidence="4" id="KW-1185">Reference proteome</keyword>
<dbReference type="AlphaFoldDB" id="A0A432XBU9"/>
<proteinExistence type="predicted"/>
<sequence length="253" mass="29198">MNKDFKSIQHELGAWLRGQDSSRHPFDNVEPRRLAIYKRLIHNNIQQFLRAGFPVLQTVLSDTQWQLLCAKFIAQHQAHSPLFSDIGAEFVDFLATLDEPQRLQNELPPWLFELAHYERVEVDVLHAHFDDSLQEVETITETTVLYLNSTAQVAIYNYPVASISRTQLPDEVLAEPYCVLVYREPGAEQVRFMQLNHMTAGVLAELQTNPLTFSQLFEDLLVQYPEQEPQALASGLLQLVQDFCERFVLFTRP</sequence>
<dbReference type="Pfam" id="PF09836">
    <property type="entry name" value="DUF2063"/>
    <property type="match status" value="1"/>
</dbReference>
<evidence type="ECO:0000259" key="2">
    <source>
        <dbReference type="Pfam" id="PF22106"/>
    </source>
</evidence>
<reference evidence="4" key="1">
    <citation type="journal article" date="2018" name="Front. Microbiol.">
        <title>Genome-Based Analysis Reveals the Taxonomy and Diversity of the Family Idiomarinaceae.</title>
        <authorList>
            <person name="Liu Y."/>
            <person name="Lai Q."/>
            <person name="Shao Z."/>
        </authorList>
    </citation>
    <scope>NUCLEOTIDE SEQUENCE [LARGE SCALE GENOMIC DNA]</scope>
    <source>
        <strain evidence="4">SW15</strain>
    </source>
</reference>
<feature type="domain" description="NGO1945-like C-terminal" evidence="2">
    <location>
        <begin position="149"/>
        <end position="243"/>
    </location>
</feature>
<evidence type="ECO:0000313" key="4">
    <source>
        <dbReference type="Proteomes" id="UP000286678"/>
    </source>
</evidence>
<organism evidence="3 4">
    <name type="scientific">Pseudidiomarina aquimaris</name>
    <dbReference type="NCBI Taxonomy" id="641841"/>
    <lineage>
        <taxon>Bacteria</taxon>
        <taxon>Pseudomonadati</taxon>
        <taxon>Pseudomonadota</taxon>
        <taxon>Gammaproteobacteria</taxon>
        <taxon>Alteromonadales</taxon>
        <taxon>Idiomarinaceae</taxon>
        <taxon>Pseudidiomarina</taxon>
    </lineage>
</organism>
<comment type="caution">
    <text evidence="3">The sequence shown here is derived from an EMBL/GenBank/DDBJ whole genome shotgun (WGS) entry which is preliminary data.</text>
</comment>
<dbReference type="Gene3D" id="1.10.150.690">
    <property type="entry name" value="DUF2063"/>
    <property type="match status" value="1"/>
</dbReference>
<evidence type="ECO:0000313" key="3">
    <source>
        <dbReference type="EMBL" id="RUO46126.1"/>
    </source>
</evidence>
<dbReference type="InterPro" id="IPR044922">
    <property type="entry name" value="DUF2063_N_sf"/>
</dbReference>
<evidence type="ECO:0000259" key="1">
    <source>
        <dbReference type="Pfam" id="PF09836"/>
    </source>
</evidence>
<dbReference type="Proteomes" id="UP000286678">
    <property type="component" value="Unassembled WGS sequence"/>
</dbReference>
<dbReference type="InterPro" id="IPR018640">
    <property type="entry name" value="DUF2063"/>
</dbReference>
<dbReference type="InterPro" id="IPR054098">
    <property type="entry name" value="NGO1945-like_C"/>
</dbReference>
<feature type="domain" description="Putative DNA-binding" evidence="1">
    <location>
        <begin position="8"/>
        <end position="94"/>
    </location>
</feature>
<dbReference type="RefSeq" id="WP_126834704.1">
    <property type="nucleotide sequence ID" value="NZ_PIPT01000010.1"/>
</dbReference>
<accession>A0A432XBU9</accession>
<dbReference type="Pfam" id="PF22106">
    <property type="entry name" value="NGO1945_C"/>
    <property type="match status" value="1"/>
</dbReference>
<gene>
    <name evidence="3" type="ORF">CWE21_12125</name>
</gene>
<dbReference type="EMBL" id="PIPT01000010">
    <property type="protein sequence ID" value="RUO46126.1"/>
    <property type="molecule type" value="Genomic_DNA"/>
</dbReference>
<protein>
    <submittedName>
        <fullName evidence="3">Uncharacterized protein</fullName>
    </submittedName>
</protein>
<dbReference type="Gene3D" id="3.90.930.50">
    <property type="match status" value="1"/>
</dbReference>
<dbReference type="OrthoDB" id="4146344at2"/>